<accession>A0ABW6PM86</accession>
<comment type="caution">
    <text evidence="2">The sequence shown here is derived from an EMBL/GenBank/DDBJ whole genome shotgun (WGS) entry which is preliminary data.</text>
</comment>
<protein>
    <submittedName>
        <fullName evidence="2">Uncharacterized protein</fullName>
    </submittedName>
</protein>
<sequence length="57" mass="6201">MTGDDTRSARERAAEAARLARIFGEVLPETTGDERGPGSAGRDNDEWLRSQVPPHHG</sequence>
<name>A0ABW6PM86_9NOCA</name>
<organism evidence="2 3">
    <name type="scientific">Nocardia thailandica</name>
    <dbReference type="NCBI Taxonomy" id="257275"/>
    <lineage>
        <taxon>Bacteria</taxon>
        <taxon>Bacillati</taxon>
        <taxon>Actinomycetota</taxon>
        <taxon>Actinomycetes</taxon>
        <taxon>Mycobacteriales</taxon>
        <taxon>Nocardiaceae</taxon>
        <taxon>Nocardia</taxon>
    </lineage>
</organism>
<evidence type="ECO:0000256" key="1">
    <source>
        <dbReference type="SAM" id="MobiDB-lite"/>
    </source>
</evidence>
<dbReference type="EMBL" id="JBIAMX010000005">
    <property type="protein sequence ID" value="MFF0543507.1"/>
    <property type="molecule type" value="Genomic_DNA"/>
</dbReference>
<reference evidence="2 3" key="1">
    <citation type="submission" date="2024-10" db="EMBL/GenBank/DDBJ databases">
        <title>The Natural Products Discovery Center: Release of the First 8490 Sequenced Strains for Exploring Actinobacteria Biosynthetic Diversity.</title>
        <authorList>
            <person name="Kalkreuter E."/>
            <person name="Kautsar S.A."/>
            <person name="Yang D."/>
            <person name="Bader C.D."/>
            <person name="Teijaro C.N."/>
            <person name="Fluegel L."/>
            <person name="Davis C.M."/>
            <person name="Simpson J.R."/>
            <person name="Lauterbach L."/>
            <person name="Steele A.D."/>
            <person name="Gui C."/>
            <person name="Meng S."/>
            <person name="Li G."/>
            <person name="Viehrig K."/>
            <person name="Ye F."/>
            <person name="Su P."/>
            <person name="Kiefer A.F."/>
            <person name="Nichols A."/>
            <person name="Cepeda A.J."/>
            <person name="Yan W."/>
            <person name="Fan B."/>
            <person name="Jiang Y."/>
            <person name="Adhikari A."/>
            <person name="Zheng C.-J."/>
            <person name="Schuster L."/>
            <person name="Cowan T.M."/>
            <person name="Smanski M.J."/>
            <person name="Chevrette M.G."/>
            <person name="De Carvalho L.P.S."/>
            <person name="Shen B."/>
        </authorList>
    </citation>
    <scope>NUCLEOTIDE SEQUENCE [LARGE SCALE GENOMIC DNA]</scope>
    <source>
        <strain evidence="2 3">NPDC004045</strain>
    </source>
</reference>
<keyword evidence="3" id="KW-1185">Reference proteome</keyword>
<proteinExistence type="predicted"/>
<feature type="compositionally biased region" description="Basic and acidic residues" evidence="1">
    <location>
        <begin position="32"/>
        <end position="48"/>
    </location>
</feature>
<dbReference type="Proteomes" id="UP001601444">
    <property type="component" value="Unassembled WGS sequence"/>
</dbReference>
<dbReference type="RefSeq" id="WP_169334727.1">
    <property type="nucleotide sequence ID" value="NZ_JBIAMX010000005.1"/>
</dbReference>
<gene>
    <name evidence="2" type="ORF">ACFYTF_11795</name>
</gene>
<evidence type="ECO:0000313" key="2">
    <source>
        <dbReference type="EMBL" id="MFF0543507.1"/>
    </source>
</evidence>
<feature type="region of interest" description="Disordered" evidence="1">
    <location>
        <begin position="20"/>
        <end position="57"/>
    </location>
</feature>
<evidence type="ECO:0000313" key="3">
    <source>
        <dbReference type="Proteomes" id="UP001601444"/>
    </source>
</evidence>